<dbReference type="Proteomes" id="UP000077752">
    <property type="component" value="Unassembled WGS sequence"/>
</dbReference>
<organism evidence="1 2">
    <name type="scientific">Pseudomonas putida</name>
    <name type="common">Arthrobacter siderocapsulatus</name>
    <dbReference type="NCBI Taxonomy" id="303"/>
    <lineage>
        <taxon>Bacteria</taxon>
        <taxon>Pseudomonadati</taxon>
        <taxon>Pseudomonadota</taxon>
        <taxon>Gammaproteobacteria</taxon>
        <taxon>Pseudomonadales</taxon>
        <taxon>Pseudomonadaceae</taxon>
        <taxon>Pseudomonas</taxon>
    </lineage>
</organism>
<comment type="caution">
    <text evidence="1">The sequence shown here is derived from an EMBL/GenBank/DDBJ whole genome shotgun (WGS) entry which is preliminary data.</text>
</comment>
<evidence type="ECO:0000313" key="2">
    <source>
        <dbReference type="Proteomes" id="UP000077752"/>
    </source>
</evidence>
<accession>A0A177ST78</accession>
<evidence type="ECO:0000313" key="1">
    <source>
        <dbReference type="EMBL" id="OAI94178.1"/>
    </source>
</evidence>
<sequence>MIGSNGMRACSADLRQVLDECNFNHQLDFAEFQVLHDAADARFDALVRRYGNRRESEQLQQFQLACEQMAKMLQVSCLAMQRAQLCEQERHQVREAYEYQVAYIQACLHRSFEGF</sequence>
<protein>
    <submittedName>
        <fullName evidence="1">Uncharacterized protein</fullName>
    </submittedName>
</protein>
<gene>
    <name evidence="1" type="ORF">AYO28_09940</name>
</gene>
<reference evidence="1 2" key="1">
    <citation type="submission" date="2016-03" db="EMBL/GenBank/DDBJ databases">
        <title>Draft Genome Assembly of Pseudomonas putida strain CBF10-2.</title>
        <authorList>
            <person name="Iyer R.S."/>
            <person name="Damania A."/>
        </authorList>
    </citation>
    <scope>NUCLEOTIDE SEQUENCE [LARGE SCALE GENOMIC DNA]</scope>
    <source>
        <strain evidence="1 2">CBF10-2</strain>
    </source>
</reference>
<dbReference type="AlphaFoldDB" id="A0A177ST78"/>
<name>A0A177ST78_PSEPU</name>
<dbReference type="EMBL" id="LUCV01000007">
    <property type="protein sequence ID" value="OAI94178.1"/>
    <property type="molecule type" value="Genomic_DNA"/>
</dbReference>
<proteinExistence type="predicted"/>